<dbReference type="OrthoDB" id="8068971at2759"/>
<evidence type="ECO:0000256" key="2">
    <source>
        <dbReference type="SAM" id="MobiDB-lite"/>
    </source>
</evidence>
<dbReference type="EMBL" id="KU543682">
    <property type="protein sequence ID" value="AMS38368.1"/>
    <property type="molecule type" value="Genomic_DNA"/>
</dbReference>
<dbReference type="SUPFAM" id="SSF57756">
    <property type="entry name" value="Retrovirus zinc finger-like domains"/>
    <property type="match status" value="1"/>
</dbReference>
<keyword evidence="1" id="KW-0863">Zinc-finger</keyword>
<feature type="compositionally biased region" description="Basic and acidic residues" evidence="2">
    <location>
        <begin position="11"/>
        <end position="20"/>
    </location>
</feature>
<dbReference type="Gene3D" id="4.10.60.10">
    <property type="entry name" value="Zinc finger, CCHC-type"/>
    <property type="match status" value="1"/>
</dbReference>
<dbReference type="InterPro" id="IPR036875">
    <property type="entry name" value="Znf_CCHC_sf"/>
</dbReference>
<protein>
    <recommendedName>
        <fullName evidence="3">CCHC-type domain-containing protein</fullName>
    </recommendedName>
</protein>
<dbReference type="GO" id="GO:0003676">
    <property type="term" value="F:nucleic acid binding"/>
    <property type="evidence" value="ECO:0007669"/>
    <property type="project" value="InterPro"/>
</dbReference>
<feature type="region of interest" description="Disordered" evidence="2">
    <location>
        <begin position="156"/>
        <end position="244"/>
    </location>
</feature>
<keyword evidence="1" id="KW-0862">Zinc</keyword>
<dbReference type="SMART" id="SM00343">
    <property type="entry name" value="ZnF_C2HC"/>
    <property type="match status" value="2"/>
</dbReference>
<feature type="compositionally biased region" description="Basic and acidic residues" evidence="2">
    <location>
        <begin position="47"/>
        <end position="59"/>
    </location>
</feature>
<evidence type="ECO:0000313" key="4">
    <source>
        <dbReference type="EMBL" id="AMS38368.1"/>
    </source>
</evidence>
<feature type="compositionally biased region" description="Basic and acidic residues" evidence="2">
    <location>
        <begin position="182"/>
        <end position="194"/>
    </location>
</feature>
<dbReference type="AlphaFoldDB" id="A0A142LX42"/>
<feature type="compositionally biased region" description="Polar residues" evidence="2">
    <location>
        <begin position="224"/>
        <end position="238"/>
    </location>
</feature>
<name>A0A142LX42_BACRY</name>
<sequence>MNTPQQQQKPQQKEQQNKDGQEEEYGTVFRRSSRVLRSPVLIATPKQTDKTGEKTDSRETPATQAAPAKQGEGKSTPAATKEGTQNSPKQEYITQMRRAEEESLEKCKGIVQKMKLAMAKQKNVSMDVKNGAAQLDELFDVIKSYRRNWLTAENEKRRAHLSRRITTPESATSKRRATSPVEPRETVRPRHENDGQWQKVLPKKARKTHVNEGTSEEAPKNANKRQQVNNMAASQKGNNRPKRQTEAVIIKPAEGNSYAEVLKNIRSKVDLKEAEVKIKGIRKTRAGALLLELEKGQSTKASFCEALKSTLKETATVADLKTKATIEIRDLDSLTTKEEVAGAVKEALQDPTEDLTINITAPNTREQVRAYITLDQDRADTLMRQARIKIGWVNCRLRLKETPKRCFRCFGPGHLTWDCKGPDRRGQGVCIKCGQPGHKLKECTKPPSCCLCEEAKHEKVDHIPGSAKCTVYRNYRNK</sequence>
<organism evidence="4">
    <name type="scientific">Bactrocera tryoni</name>
    <name type="common">Queensland fruit fly</name>
    <name type="synonym">Tephritis tryoni</name>
    <dbReference type="NCBI Taxonomy" id="59916"/>
    <lineage>
        <taxon>Eukaryota</taxon>
        <taxon>Metazoa</taxon>
        <taxon>Ecdysozoa</taxon>
        <taxon>Arthropoda</taxon>
        <taxon>Hexapoda</taxon>
        <taxon>Insecta</taxon>
        <taxon>Pterygota</taxon>
        <taxon>Neoptera</taxon>
        <taxon>Endopterygota</taxon>
        <taxon>Diptera</taxon>
        <taxon>Brachycera</taxon>
        <taxon>Muscomorpha</taxon>
        <taxon>Tephritoidea</taxon>
        <taxon>Tephritidae</taxon>
        <taxon>Bactrocera</taxon>
        <taxon>Bactrocera</taxon>
    </lineage>
</organism>
<feature type="domain" description="CCHC-type" evidence="3">
    <location>
        <begin position="430"/>
        <end position="445"/>
    </location>
</feature>
<accession>A0A142LX42</accession>
<dbReference type="PROSITE" id="PS50158">
    <property type="entry name" value="ZF_CCHC"/>
    <property type="match status" value="1"/>
</dbReference>
<keyword evidence="1" id="KW-0479">Metal-binding</keyword>
<feature type="region of interest" description="Disordered" evidence="2">
    <location>
        <begin position="1"/>
        <end position="98"/>
    </location>
</feature>
<reference evidence="4" key="2">
    <citation type="submission" date="2016-01" db="EMBL/GenBank/DDBJ databases">
        <authorList>
            <person name="Oliw E.H."/>
        </authorList>
    </citation>
    <scope>NUCLEOTIDE SEQUENCE</scope>
</reference>
<feature type="compositionally biased region" description="Low complexity" evidence="2">
    <location>
        <begin position="1"/>
        <end position="10"/>
    </location>
</feature>
<feature type="compositionally biased region" description="Polar residues" evidence="2">
    <location>
        <begin position="82"/>
        <end position="93"/>
    </location>
</feature>
<proteinExistence type="predicted"/>
<dbReference type="GO" id="GO:0008270">
    <property type="term" value="F:zinc ion binding"/>
    <property type="evidence" value="ECO:0007669"/>
    <property type="project" value="UniProtKB-KW"/>
</dbReference>
<dbReference type="InterPro" id="IPR001878">
    <property type="entry name" value="Znf_CCHC"/>
</dbReference>
<evidence type="ECO:0000256" key="1">
    <source>
        <dbReference type="PROSITE-ProRule" id="PRU00047"/>
    </source>
</evidence>
<reference evidence="4" key="1">
    <citation type="journal article" date="2014" name="BMC Genomics">
        <title>The draft genome of the pest tephritid fruit fly Bactrocera tryoni: resources for the genomic analysis of hybridising species.</title>
        <authorList>
            <person name="Gilchrist A.S."/>
            <person name="Shearman D.C."/>
            <person name="Frommer M."/>
            <person name="Raphael K.A."/>
            <person name="Deshpande N.P."/>
            <person name="Wilkins M.R."/>
            <person name="Sherwin W.B."/>
            <person name="Sved J.A."/>
        </authorList>
    </citation>
    <scope>NUCLEOTIDE SEQUENCE</scope>
</reference>
<evidence type="ECO:0000259" key="3">
    <source>
        <dbReference type="PROSITE" id="PS50158"/>
    </source>
</evidence>